<dbReference type="AlphaFoldDB" id="A0A0S4KHJ3"/>
<accession>A0A0S4KHJ3</accession>
<evidence type="ECO:0000256" key="1">
    <source>
        <dbReference type="SAM" id="MobiDB-lite"/>
    </source>
</evidence>
<keyword evidence="3" id="KW-1185">Reference proteome</keyword>
<reference evidence="3" key="1">
    <citation type="submission" date="2015-09" db="EMBL/GenBank/DDBJ databases">
        <authorList>
            <consortium name="Pathogen Informatics"/>
        </authorList>
    </citation>
    <scope>NUCLEOTIDE SEQUENCE [LARGE SCALE GENOMIC DNA]</scope>
    <source>
        <strain evidence="3">Lake Konstanz</strain>
    </source>
</reference>
<gene>
    <name evidence="2" type="ORF">BSAL_27715</name>
</gene>
<dbReference type="Proteomes" id="UP000051952">
    <property type="component" value="Unassembled WGS sequence"/>
</dbReference>
<name>A0A0S4KHJ3_BODSA</name>
<protein>
    <submittedName>
        <fullName evidence="2">Uncharacterized protein</fullName>
    </submittedName>
</protein>
<dbReference type="VEuPathDB" id="TriTrypDB:BSAL_27715"/>
<dbReference type="EMBL" id="CYKH01001850">
    <property type="protein sequence ID" value="CUI15149.1"/>
    <property type="molecule type" value="Genomic_DNA"/>
</dbReference>
<evidence type="ECO:0000313" key="3">
    <source>
        <dbReference type="Proteomes" id="UP000051952"/>
    </source>
</evidence>
<feature type="region of interest" description="Disordered" evidence="1">
    <location>
        <begin position="1"/>
        <end position="80"/>
    </location>
</feature>
<evidence type="ECO:0000313" key="2">
    <source>
        <dbReference type="EMBL" id="CUI15149.1"/>
    </source>
</evidence>
<proteinExistence type="predicted"/>
<feature type="compositionally biased region" description="Basic residues" evidence="1">
    <location>
        <begin position="1"/>
        <end position="15"/>
    </location>
</feature>
<organism evidence="2 3">
    <name type="scientific">Bodo saltans</name>
    <name type="common">Flagellated protozoan</name>
    <dbReference type="NCBI Taxonomy" id="75058"/>
    <lineage>
        <taxon>Eukaryota</taxon>
        <taxon>Discoba</taxon>
        <taxon>Euglenozoa</taxon>
        <taxon>Kinetoplastea</taxon>
        <taxon>Metakinetoplastina</taxon>
        <taxon>Eubodonida</taxon>
        <taxon>Bodonidae</taxon>
        <taxon>Bodo</taxon>
    </lineage>
</organism>
<sequence>MGTKSIVKKAVKGLKKSTPTLGAKKTSSAASTKKKAVKRMTLKESSKKAAQKAPQRKQYEPEAKEKKKKEKRVRLTPLPFDENPLPVKKLLKKKRRTTTKIVIDDSATAYANPITAYLPAEEEQDQYIASRAIRGGQHEGSAALLQDPLADTGLLGIDFMKSYTEERGDEVKTEEALLEQAHQYFSQLNRDEQRRNNAAMKRLKEMKKINRAGGDKDGFRYVVPKNVSTIVRQLMVSDGVEGAQVDPETLGSTFGGDGVKETEAKPMRSKKARNQSFDDFYQFQVAKKWARNAESFLARGRANKNMFAAKQKQQRSIKKM</sequence>
<dbReference type="OrthoDB" id="272478at2759"/>